<dbReference type="Proteomes" id="UP001202328">
    <property type="component" value="Unassembled WGS sequence"/>
</dbReference>
<accession>A0AAD4S017</accession>
<proteinExistence type="predicted"/>
<dbReference type="EMBL" id="JAJJMB010016582">
    <property type="protein sequence ID" value="KAI3846128.1"/>
    <property type="molecule type" value="Genomic_DNA"/>
</dbReference>
<keyword evidence="2" id="KW-1185">Reference proteome</keyword>
<protein>
    <submittedName>
        <fullName evidence="1">Uncharacterized protein</fullName>
    </submittedName>
</protein>
<evidence type="ECO:0000313" key="1">
    <source>
        <dbReference type="EMBL" id="KAI3846128.1"/>
    </source>
</evidence>
<reference evidence="1" key="1">
    <citation type="submission" date="2022-04" db="EMBL/GenBank/DDBJ databases">
        <title>A functionally conserved STORR gene fusion in Papaver species that diverged 16.8 million years ago.</title>
        <authorList>
            <person name="Catania T."/>
        </authorList>
    </citation>
    <scope>NUCLEOTIDE SEQUENCE</scope>
    <source>
        <strain evidence="1">S-188037</strain>
    </source>
</reference>
<dbReference type="AlphaFoldDB" id="A0AAD4S017"/>
<comment type="caution">
    <text evidence="1">The sequence shown here is derived from an EMBL/GenBank/DDBJ whole genome shotgun (WGS) entry which is preliminary data.</text>
</comment>
<evidence type="ECO:0000313" key="2">
    <source>
        <dbReference type="Proteomes" id="UP001202328"/>
    </source>
</evidence>
<organism evidence="1 2">
    <name type="scientific">Papaver atlanticum</name>
    <dbReference type="NCBI Taxonomy" id="357466"/>
    <lineage>
        <taxon>Eukaryota</taxon>
        <taxon>Viridiplantae</taxon>
        <taxon>Streptophyta</taxon>
        <taxon>Embryophyta</taxon>
        <taxon>Tracheophyta</taxon>
        <taxon>Spermatophyta</taxon>
        <taxon>Magnoliopsida</taxon>
        <taxon>Ranunculales</taxon>
        <taxon>Papaveraceae</taxon>
        <taxon>Papaveroideae</taxon>
        <taxon>Papaver</taxon>
    </lineage>
</organism>
<name>A0AAD4S017_9MAGN</name>
<sequence>MADLEQRDVQEFREGRFKKKQCILQCGISLGLGSLWAISGLGPQEDLIIPVQLHQSSGEQVAKQGLLWRSWLSNCHLKEFSQILILTEMTKPTLMVDT</sequence>
<gene>
    <name evidence="1" type="ORF">MKW98_015497</name>
</gene>